<dbReference type="OrthoDB" id="1470350at2759"/>
<accession>A0A3N4HB74</accession>
<dbReference type="InterPro" id="IPR036396">
    <property type="entry name" value="Cyt_P450_sf"/>
</dbReference>
<evidence type="ECO:0000256" key="1">
    <source>
        <dbReference type="ARBA" id="ARBA00001971"/>
    </source>
</evidence>
<comment type="similarity">
    <text evidence="2 6">Belongs to the cytochrome P450 family.</text>
</comment>
<dbReference type="AlphaFoldDB" id="A0A3N4HB74"/>
<evidence type="ECO:0000256" key="3">
    <source>
        <dbReference type="ARBA" id="ARBA00022723"/>
    </source>
</evidence>
<dbReference type="SUPFAM" id="SSF48264">
    <property type="entry name" value="Cytochrome P450"/>
    <property type="match status" value="1"/>
</dbReference>
<feature type="binding site" description="axial binding residue" evidence="5">
    <location>
        <position position="485"/>
    </location>
    <ligand>
        <name>heme</name>
        <dbReference type="ChEBI" id="CHEBI:30413"/>
    </ligand>
    <ligandPart>
        <name>Fe</name>
        <dbReference type="ChEBI" id="CHEBI:18248"/>
    </ligandPart>
</feature>
<evidence type="ECO:0000256" key="6">
    <source>
        <dbReference type="RuleBase" id="RU000461"/>
    </source>
</evidence>
<dbReference type="Proteomes" id="UP000275078">
    <property type="component" value="Unassembled WGS sequence"/>
</dbReference>
<keyword evidence="6" id="KW-0560">Oxidoreductase</keyword>
<evidence type="ECO:0000256" key="2">
    <source>
        <dbReference type="ARBA" id="ARBA00010617"/>
    </source>
</evidence>
<evidence type="ECO:0000256" key="4">
    <source>
        <dbReference type="ARBA" id="ARBA00023004"/>
    </source>
</evidence>
<dbReference type="GO" id="GO:0005506">
    <property type="term" value="F:iron ion binding"/>
    <property type="evidence" value="ECO:0007669"/>
    <property type="project" value="InterPro"/>
</dbReference>
<feature type="transmembrane region" description="Helical" evidence="7">
    <location>
        <begin position="26"/>
        <end position="48"/>
    </location>
</feature>
<dbReference type="PROSITE" id="PS00086">
    <property type="entry name" value="CYTOCHROME_P450"/>
    <property type="match status" value="1"/>
</dbReference>
<dbReference type="InterPro" id="IPR002401">
    <property type="entry name" value="Cyt_P450_E_grp-I"/>
</dbReference>
<keyword evidence="5 6" id="KW-0349">Heme</keyword>
<comment type="cofactor">
    <cofactor evidence="1 5">
        <name>heme</name>
        <dbReference type="ChEBI" id="CHEBI:30413"/>
    </cofactor>
</comment>
<dbReference type="GO" id="GO:0016705">
    <property type="term" value="F:oxidoreductase activity, acting on paired donors, with incorporation or reduction of molecular oxygen"/>
    <property type="evidence" value="ECO:0007669"/>
    <property type="project" value="InterPro"/>
</dbReference>
<keyword evidence="6" id="KW-0503">Monooxygenase</keyword>
<keyword evidence="7" id="KW-0812">Transmembrane</keyword>
<keyword evidence="4 5" id="KW-0408">Iron</keyword>
<organism evidence="8 9">
    <name type="scientific">Ascobolus immersus RN42</name>
    <dbReference type="NCBI Taxonomy" id="1160509"/>
    <lineage>
        <taxon>Eukaryota</taxon>
        <taxon>Fungi</taxon>
        <taxon>Dikarya</taxon>
        <taxon>Ascomycota</taxon>
        <taxon>Pezizomycotina</taxon>
        <taxon>Pezizomycetes</taxon>
        <taxon>Pezizales</taxon>
        <taxon>Ascobolaceae</taxon>
        <taxon>Ascobolus</taxon>
    </lineage>
</organism>
<dbReference type="InterPro" id="IPR017972">
    <property type="entry name" value="Cyt_P450_CS"/>
</dbReference>
<keyword evidence="7" id="KW-0472">Membrane</keyword>
<dbReference type="PRINTS" id="PR00463">
    <property type="entry name" value="EP450I"/>
</dbReference>
<dbReference type="STRING" id="1160509.A0A3N4HB74"/>
<protein>
    <submittedName>
        <fullName evidence="8">Cytochrome P450</fullName>
    </submittedName>
</protein>
<proteinExistence type="inferred from homology"/>
<dbReference type="PRINTS" id="PR00385">
    <property type="entry name" value="P450"/>
</dbReference>
<sequence>MGLLKFLTDDARGSLSPLHLLRSSKLLLTVLASIFILYRISVIIYRIFFHPLRHFPGPILAKVTTAYQVYYEIVKDGNLSTHCHHVLHEKYGPVVRIGPNRLRIQSVEAFHQMTRIGTPFTRDSSTYIMFGFENMMADPSNERHRERRSIFQNAFRRSEILKAEPLVTRRMKRFMRKLDEMCKESGGQKELNVLWALNCQGLEIFTEFAFAQDSRYIDTPEFADRFAVGLRDVLDATVWTKAFPGIFLTFRDQVPVWLRSILFPRSGILNSMLEYSHYAVDSRRANFYQDSKADNTAGDKGQNDFRPHTFLDKIFSEHPENHTFPPEFYRDVAQAFAASFGTVAYTTFSGLYYLQKYPEVRERVLRELMTIVPAGKRGEFIDHNTIQEKLPYFCAVVKEVIRLSLTIAGAFPRITPPEGATLLLPSGPVHVPGGSAVEVTVYSAHMDPVAFPEPSKFDPERWMDKREAMRLEKHIILFGAGSTICLGMHMGLMQLHMNLANLIRSYEIELGDELKERGLVWVEKWAAVERVESLMKFKVRRE</sequence>
<dbReference type="PANTHER" id="PTHR24305:SF166">
    <property type="entry name" value="CYTOCHROME P450 12A4, MITOCHONDRIAL-RELATED"/>
    <property type="match status" value="1"/>
</dbReference>
<dbReference type="InterPro" id="IPR001128">
    <property type="entry name" value="Cyt_P450"/>
</dbReference>
<evidence type="ECO:0000256" key="5">
    <source>
        <dbReference type="PIRSR" id="PIRSR602401-1"/>
    </source>
</evidence>
<gene>
    <name evidence="8" type="ORF">BJ508DRAFT_245242</name>
</gene>
<feature type="transmembrane region" description="Helical" evidence="7">
    <location>
        <begin position="475"/>
        <end position="495"/>
    </location>
</feature>
<dbReference type="Pfam" id="PF00067">
    <property type="entry name" value="p450"/>
    <property type="match status" value="1"/>
</dbReference>
<reference evidence="8 9" key="1">
    <citation type="journal article" date="2018" name="Nat. Ecol. Evol.">
        <title>Pezizomycetes genomes reveal the molecular basis of ectomycorrhizal truffle lifestyle.</title>
        <authorList>
            <person name="Murat C."/>
            <person name="Payen T."/>
            <person name="Noel B."/>
            <person name="Kuo A."/>
            <person name="Morin E."/>
            <person name="Chen J."/>
            <person name="Kohler A."/>
            <person name="Krizsan K."/>
            <person name="Balestrini R."/>
            <person name="Da Silva C."/>
            <person name="Montanini B."/>
            <person name="Hainaut M."/>
            <person name="Levati E."/>
            <person name="Barry K.W."/>
            <person name="Belfiori B."/>
            <person name="Cichocki N."/>
            <person name="Clum A."/>
            <person name="Dockter R.B."/>
            <person name="Fauchery L."/>
            <person name="Guy J."/>
            <person name="Iotti M."/>
            <person name="Le Tacon F."/>
            <person name="Lindquist E.A."/>
            <person name="Lipzen A."/>
            <person name="Malagnac F."/>
            <person name="Mello A."/>
            <person name="Molinier V."/>
            <person name="Miyauchi S."/>
            <person name="Poulain J."/>
            <person name="Riccioni C."/>
            <person name="Rubini A."/>
            <person name="Sitrit Y."/>
            <person name="Splivallo R."/>
            <person name="Traeger S."/>
            <person name="Wang M."/>
            <person name="Zifcakova L."/>
            <person name="Wipf D."/>
            <person name="Zambonelli A."/>
            <person name="Paolocci F."/>
            <person name="Nowrousian M."/>
            <person name="Ottonello S."/>
            <person name="Baldrian P."/>
            <person name="Spatafora J.W."/>
            <person name="Henrissat B."/>
            <person name="Nagy L.G."/>
            <person name="Aury J.M."/>
            <person name="Wincker P."/>
            <person name="Grigoriev I.V."/>
            <person name="Bonfante P."/>
            <person name="Martin F.M."/>
        </authorList>
    </citation>
    <scope>NUCLEOTIDE SEQUENCE [LARGE SCALE GENOMIC DNA]</scope>
    <source>
        <strain evidence="8 9">RN42</strain>
    </source>
</reference>
<evidence type="ECO:0000313" key="9">
    <source>
        <dbReference type="Proteomes" id="UP000275078"/>
    </source>
</evidence>
<dbReference type="GO" id="GO:0020037">
    <property type="term" value="F:heme binding"/>
    <property type="evidence" value="ECO:0007669"/>
    <property type="project" value="InterPro"/>
</dbReference>
<keyword evidence="3 5" id="KW-0479">Metal-binding</keyword>
<dbReference type="InterPro" id="IPR050121">
    <property type="entry name" value="Cytochrome_P450_monoxygenase"/>
</dbReference>
<keyword evidence="7" id="KW-1133">Transmembrane helix</keyword>
<evidence type="ECO:0000256" key="7">
    <source>
        <dbReference type="SAM" id="Phobius"/>
    </source>
</evidence>
<evidence type="ECO:0000313" key="8">
    <source>
        <dbReference type="EMBL" id="RPA71719.1"/>
    </source>
</evidence>
<keyword evidence="9" id="KW-1185">Reference proteome</keyword>
<dbReference type="PANTHER" id="PTHR24305">
    <property type="entry name" value="CYTOCHROME P450"/>
    <property type="match status" value="1"/>
</dbReference>
<dbReference type="GO" id="GO:0004497">
    <property type="term" value="F:monooxygenase activity"/>
    <property type="evidence" value="ECO:0007669"/>
    <property type="project" value="UniProtKB-KW"/>
</dbReference>
<dbReference type="Gene3D" id="1.10.630.10">
    <property type="entry name" value="Cytochrome P450"/>
    <property type="match status" value="1"/>
</dbReference>
<name>A0A3N4HB74_ASCIM</name>
<dbReference type="EMBL" id="ML119904">
    <property type="protein sequence ID" value="RPA71719.1"/>
    <property type="molecule type" value="Genomic_DNA"/>
</dbReference>